<organism evidence="2 3">
    <name type="scientific">Candidatus Portnoybacteria bacterium CG09_land_8_20_14_0_10_44_13</name>
    <dbReference type="NCBI Taxonomy" id="1974811"/>
    <lineage>
        <taxon>Bacteria</taxon>
        <taxon>Candidatus Portnoyibacteriota</taxon>
    </lineage>
</organism>
<dbReference type="AlphaFoldDB" id="A0A2H0WZ10"/>
<feature type="transmembrane region" description="Helical" evidence="1">
    <location>
        <begin position="12"/>
        <end position="33"/>
    </location>
</feature>
<accession>A0A2H0WZ10</accession>
<keyword evidence="1" id="KW-0472">Membrane</keyword>
<comment type="caution">
    <text evidence="2">The sequence shown here is derived from an EMBL/GenBank/DDBJ whole genome shotgun (WGS) entry which is preliminary data.</text>
</comment>
<evidence type="ECO:0000313" key="2">
    <source>
        <dbReference type="EMBL" id="PIS17159.1"/>
    </source>
</evidence>
<sequence length="554" mass="59951">MPKSQLHPVRASAIILILFSLGFSIYFFANAWVEPSTTPPGGNVAAPLHTGTTSQTKQGSLSVSGAGGYGIYAQGASYGVYGVNTSTGAYGLLGHGGYGGQFGGQAGHWAGVFSGPVYIGTGGPGADLSISYGGDSEKVSIGSWSVGGIHFYSRCCGFTDPSNGGVIIYPRSGVLSARNYLEVNSWDSQLRQGNGYSRRSIGGAYGWDSNMLYLNGWGDWSSGVSVGGPGGASRLCLNGDCRSGWPATNLGDWYFSGDNFVSNGWGHIYTSSSNLHLDSYSGEMYLNYFYNNWVNVGNRDTGYLFIGNTQLYDDNNWFQIYSGANNRIYTSSYLRVDNNFEVQGNIYCASCGGWISDAFIRWNTWQYGNYYQTNGDIYMGWAGTWLSSALSNKLQLNTWQGNHYSGSDGAEYATIFYDTNNSGYYVDPNGNSRLNYGVFNNVYSVGWMQAPIFYDANDNGYYVDPNGGSRVYQVVPSRINTPSESDHGDNSISAQKFCLGGDCRSSWPSGGTAPAPDPGPYLLYCYDQNDGAGIATFCCYSDGKCAFAVYRGFW</sequence>
<dbReference type="EMBL" id="PEZF01000001">
    <property type="protein sequence ID" value="PIS17159.1"/>
    <property type="molecule type" value="Genomic_DNA"/>
</dbReference>
<name>A0A2H0WZ10_9BACT</name>
<dbReference type="Proteomes" id="UP000229080">
    <property type="component" value="Unassembled WGS sequence"/>
</dbReference>
<gene>
    <name evidence="2" type="ORF">COT61_00005</name>
</gene>
<protein>
    <submittedName>
        <fullName evidence="2">Uncharacterized protein</fullName>
    </submittedName>
</protein>
<proteinExistence type="predicted"/>
<evidence type="ECO:0000256" key="1">
    <source>
        <dbReference type="SAM" id="Phobius"/>
    </source>
</evidence>
<reference evidence="3" key="1">
    <citation type="submission" date="2017-09" db="EMBL/GenBank/DDBJ databases">
        <title>Depth-based differentiation of microbial function through sediment-hosted aquifers and enrichment of novel symbionts in the deep terrestrial subsurface.</title>
        <authorList>
            <person name="Probst A.J."/>
            <person name="Ladd B."/>
            <person name="Jarett J.K."/>
            <person name="Geller-Mcgrath D.E."/>
            <person name="Sieber C.M.K."/>
            <person name="Emerson J.B."/>
            <person name="Anantharaman K."/>
            <person name="Thomas B.C."/>
            <person name="Malmstrom R."/>
            <person name="Stieglmeier M."/>
            <person name="Klingl A."/>
            <person name="Woyke T."/>
            <person name="Ryan C.M."/>
            <person name="Banfield J.F."/>
        </authorList>
    </citation>
    <scope>NUCLEOTIDE SEQUENCE [LARGE SCALE GENOMIC DNA]</scope>
</reference>
<keyword evidence="1" id="KW-1133">Transmembrane helix</keyword>
<evidence type="ECO:0000313" key="3">
    <source>
        <dbReference type="Proteomes" id="UP000229080"/>
    </source>
</evidence>
<keyword evidence="1" id="KW-0812">Transmembrane</keyword>